<gene>
    <name evidence="2" type="ORF">AMAG_03979</name>
</gene>
<evidence type="ECO:0000256" key="1">
    <source>
        <dbReference type="SAM" id="MobiDB-lite"/>
    </source>
</evidence>
<reference evidence="2 3" key="1">
    <citation type="submission" date="2009-11" db="EMBL/GenBank/DDBJ databases">
        <title>Annotation of Allomyces macrogynus ATCC 38327.</title>
        <authorList>
            <consortium name="The Broad Institute Genome Sequencing Platform"/>
            <person name="Russ C."/>
            <person name="Cuomo C."/>
            <person name="Burger G."/>
            <person name="Gray M.W."/>
            <person name="Holland P.W.H."/>
            <person name="King N."/>
            <person name="Lang F.B.F."/>
            <person name="Roger A.J."/>
            <person name="Ruiz-Trillo I."/>
            <person name="Young S.K."/>
            <person name="Zeng Q."/>
            <person name="Gargeya S."/>
            <person name="Fitzgerald M."/>
            <person name="Haas B."/>
            <person name="Abouelleil A."/>
            <person name="Alvarado L."/>
            <person name="Arachchi H.M."/>
            <person name="Berlin A."/>
            <person name="Chapman S.B."/>
            <person name="Gearin G."/>
            <person name="Goldberg J."/>
            <person name="Griggs A."/>
            <person name="Gujja S."/>
            <person name="Hansen M."/>
            <person name="Heiman D."/>
            <person name="Howarth C."/>
            <person name="Larimer J."/>
            <person name="Lui A."/>
            <person name="MacDonald P.J.P."/>
            <person name="McCowen C."/>
            <person name="Montmayeur A."/>
            <person name="Murphy C."/>
            <person name="Neiman D."/>
            <person name="Pearson M."/>
            <person name="Priest M."/>
            <person name="Roberts A."/>
            <person name="Saif S."/>
            <person name="Shea T."/>
            <person name="Sisk P."/>
            <person name="Stolte C."/>
            <person name="Sykes S."/>
            <person name="Wortman J."/>
            <person name="Nusbaum C."/>
            <person name="Birren B."/>
        </authorList>
    </citation>
    <scope>NUCLEOTIDE SEQUENCE [LARGE SCALE GENOMIC DNA]</scope>
    <source>
        <strain evidence="2 3">ATCC 38327</strain>
    </source>
</reference>
<protein>
    <submittedName>
        <fullName evidence="2">Uncharacterized protein</fullName>
    </submittedName>
</protein>
<organism evidence="2 3">
    <name type="scientific">Allomyces macrogynus (strain ATCC 38327)</name>
    <name type="common">Allomyces javanicus var. macrogynus</name>
    <dbReference type="NCBI Taxonomy" id="578462"/>
    <lineage>
        <taxon>Eukaryota</taxon>
        <taxon>Fungi</taxon>
        <taxon>Fungi incertae sedis</taxon>
        <taxon>Blastocladiomycota</taxon>
        <taxon>Blastocladiomycetes</taxon>
        <taxon>Blastocladiales</taxon>
        <taxon>Blastocladiaceae</taxon>
        <taxon>Allomyces</taxon>
    </lineage>
</organism>
<dbReference type="EMBL" id="GG745333">
    <property type="protein sequence ID" value="KNE58403.1"/>
    <property type="molecule type" value="Genomic_DNA"/>
</dbReference>
<dbReference type="VEuPathDB" id="FungiDB:AMAG_03979"/>
<dbReference type="OrthoDB" id="10357105at2759"/>
<evidence type="ECO:0000313" key="2">
    <source>
        <dbReference type="EMBL" id="KNE58403.1"/>
    </source>
</evidence>
<proteinExistence type="predicted"/>
<evidence type="ECO:0000313" key="3">
    <source>
        <dbReference type="Proteomes" id="UP000054350"/>
    </source>
</evidence>
<feature type="region of interest" description="Disordered" evidence="1">
    <location>
        <begin position="124"/>
        <end position="171"/>
    </location>
</feature>
<dbReference type="Proteomes" id="UP000054350">
    <property type="component" value="Unassembled WGS sequence"/>
</dbReference>
<name>A0A0L0S727_ALLM3</name>
<dbReference type="AlphaFoldDB" id="A0A0L0S727"/>
<keyword evidence="3" id="KW-1185">Reference proteome</keyword>
<accession>A0A0L0S727</accession>
<sequence>MSEVHWLVSSVAKSAAESLLAALGPIPRFLNQYFDLDRAFNVRGWLIFIVQYAWTDEKSGAKGWASYIRMLVEVPLLVMTAYIALILVRPVLDAIAETILAIVAPNWTAEAALAARPPPVAVATDASVQTDPEPAPVVVTASLSSPRIQDRDAASGTTDPAPANDEPAVGA</sequence>
<reference evidence="3" key="2">
    <citation type="submission" date="2009-11" db="EMBL/GenBank/DDBJ databases">
        <title>The Genome Sequence of Allomyces macrogynus strain ATCC 38327.</title>
        <authorList>
            <consortium name="The Broad Institute Genome Sequencing Platform"/>
            <person name="Russ C."/>
            <person name="Cuomo C."/>
            <person name="Shea T."/>
            <person name="Young S.K."/>
            <person name="Zeng Q."/>
            <person name="Koehrsen M."/>
            <person name="Haas B."/>
            <person name="Borodovsky M."/>
            <person name="Guigo R."/>
            <person name="Alvarado L."/>
            <person name="Berlin A."/>
            <person name="Borenstein D."/>
            <person name="Chen Z."/>
            <person name="Engels R."/>
            <person name="Freedman E."/>
            <person name="Gellesch M."/>
            <person name="Goldberg J."/>
            <person name="Griggs A."/>
            <person name="Gujja S."/>
            <person name="Heiman D."/>
            <person name="Hepburn T."/>
            <person name="Howarth C."/>
            <person name="Jen D."/>
            <person name="Larson L."/>
            <person name="Lewis B."/>
            <person name="Mehta T."/>
            <person name="Park D."/>
            <person name="Pearson M."/>
            <person name="Roberts A."/>
            <person name="Saif S."/>
            <person name="Shenoy N."/>
            <person name="Sisk P."/>
            <person name="Stolte C."/>
            <person name="Sykes S."/>
            <person name="Walk T."/>
            <person name="White J."/>
            <person name="Yandava C."/>
            <person name="Burger G."/>
            <person name="Gray M.W."/>
            <person name="Holland P.W.H."/>
            <person name="King N."/>
            <person name="Lang F.B.F."/>
            <person name="Roger A.J."/>
            <person name="Ruiz-Trillo I."/>
            <person name="Lander E."/>
            <person name="Nusbaum C."/>
        </authorList>
    </citation>
    <scope>NUCLEOTIDE SEQUENCE [LARGE SCALE GENOMIC DNA]</scope>
    <source>
        <strain evidence="3">ATCC 38327</strain>
    </source>
</reference>